<dbReference type="AlphaFoldDB" id="A0A9Q1QE72"/>
<dbReference type="Gene3D" id="1.10.287.3980">
    <property type="match status" value="1"/>
</dbReference>
<keyword evidence="9" id="KW-0687">Ribonucleoprotein</keyword>
<dbReference type="OrthoDB" id="431691at2759"/>
<proteinExistence type="inferred from homology"/>
<name>A0A9Q1QE72_9CARY</name>
<dbReference type="GO" id="GO:0005762">
    <property type="term" value="C:mitochondrial large ribosomal subunit"/>
    <property type="evidence" value="ECO:0007669"/>
    <property type="project" value="TreeGrafter"/>
</dbReference>
<keyword evidence="8" id="KW-0689">Ribosomal protein</keyword>
<keyword evidence="3" id="KW-0150">Chloroplast</keyword>
<dbReference type="PANTHER" id="PTHR14503">
    <property type="entry name" value="MITOCHONDRIAL RIBOSOMAL PROTEIN 34 FAMILY MEMBER"/>
    <property type="match status" value="1"/>
</dbReference>
<dbReference type="FunFam" id="1.10.287.3980:FF:000002">
    <property type="entry name" value="50S ribosomal protein L34"/>
    <property type="match status" value="1"/>
</dbReference>
<evidence type="ECO:0000256" key="8">
    <source>
        <dbReference type="ARBA" id="ARBA00022980"/>
    </source>
</evidence>
<dbReference type="GO" id="GO:0003735">
    <property type="term" value="F:structural constituent of ribosome"/>
    <property type="evidence" value="ECO:0007669"/>
    <property type="project" value="InterPro"/>
</dbReference>
<comment type="similarity">
    <text evidence="2">Belongs to the bacterial ribosomal protein bL34 family.</text>
</comment>
<evidence type="ECO:0000256" key="4">
    <source>
        <dbReference type="ARBA" id="ARBA00022640"/>
    </source>
</evidence>
<sequence length="253" mass="27437">MATTISTVAWLSSGGAMSSRTPLASLALVTGLRRPTKTVSFNRATARSAGLLHSSFLSASSSLSSAFSGLSLGLNLASDGANTRRCHRFVVRAGKAALCQTRRSRSKKSLARVHGFRVRMRTTSGRAVLKRRRAKGRKVLCTKSNPSSGKRRTTNLATVATTKNKHAANLETLKPSPAETFLPLYPQIMPMAELHITRNDGPRYIYIMDSNIASDVLLKTCSPINHFLAVGTSATLYHFPDNLDLSSVHLIRN</sequence>
<accession>A0A9Q1QE72</accession>
<evidence type="ECO:0000256" key="10">
    <source>
        <dbReference type="ARBA" id="ARBA00072529"/>
    </source>
</evidence>
<keyword evidence="6" id="KW-0694">RNA-binding</keyword>
<gene>
    <name evidence="13" type="ORF">Cgig2_008768</name>
</gene>
<evidence type="ECO:0000313" key="13">
    <source>
        <dbReference type="EMBL" id="KAJ8437415.1"/>
    </source>
</evidence>
<protein>
    <recommendedName>
        <fullName evidence="10">Large ribosomal subunit protein bL34c</fullName>
    </recommendedName>
    <alternativeName>
        <fullName evidence="12">50S ribosomal protein L34, chloroplastic</fullName>
    </alternativeName>
    <alternativeName>
        <fullName evidence="11">CL34</fullName>
    </alternativeName>
</protein>
<keyword evidence="5" id="KW-0699">rRNA-binding</keyword>
<dbReference type="PANTHER" id="PTHR14503:SF4">
    <property type="entry name" value="LARGE RIBOSOMAL SUBUNIT PROTEIN BL34M"/>
    <property type="match status" value="1"/>
</dbReference>
<dbReference type="Proteomes" id="UP001153076">
    <property type="component" value="Unassembled WGS sequence"/>
</dbReference>
<evidence type="ECO:0000256" key="1">
    <source>
        <dbReference type="ARBA" id="ARBA00004229"/>
    </source>
</evidence>
<comment type="caution">
    <text evidence="13">The sequence shown here is derived from an EMBL/GenBank/DDBJ whole genome shotgun (WGS) entry which is preliminary data.</text>
</comment>
<dbReference type="HAMAP" id="MF_00391">
    <property type="entry name" value="Ribosomal_bL34"/>
    <property type="match status" value="1"/>
</dbReference>
<evidence type="ECO:0000256" key="9">
    <source>
        <dbReference type="ARBA" id="ARBA00023274"/>
    </source>
</evidence>
<dbReference type="EMBL" id="JAKOGI010000301">
    <property type="protein sequence ID" value="KAJ8437415.1"/>
    <property type="molecule type" value="Genomic_DNA"/>
</dbReference>
<evidence type="ECO:0000256" key="7">
    <source>
        <dbReference type="ARBA" id="ARBA00022946"/>
    </source>
</evidence>
<keyword evidence="4" id="KW-0934">Plastid</keyword>
<evidence type="ECO:0000256" key="2">
    <source>
        <dbReference type="ARBA" id="ARBA00010111"/>
    </source>
</evidence>
<evidence type="ECO:0000256" key="12">
    <source>
        <dbReference type="ARBA" id="ARBA00083387"/>
    </source>
</evidence>
<dbReference type="GO" id="GO:0009507">
    <property type="term" value="C:chloroplast"/>
    <property type="evidence" value="ECO:0007669"/>
    <property type="project" value="UniProtKB-SubCell"/>
</dbReference>
<organism evidence="13 14">
    <name type="scientific">Carnegiea gigantea</name>
    <dbReference type="NCBI Taxonomy" id="171969"/>
    <lineage>
        <taxon>Eukaryota</taxon>
        <taxon>Viridiplantae</taxon>
        <taxon>Streptophyta</taxon>
        <taxon>Embryophyta</taxon>
        <taxon>Tracheophyta</taxon>
        <taxon>Spermatophyta</taxon>
        <taxon>Magnoliopsida</taxon>
        <taxon>eudicotyledons</taxon>
        <taxon>Gunneridae</taxon>
        <taxon>Pentapetalae</taxon>
        <taxon>Caryophyllales</taxon>
        <taxon>Cactineae</taxon>
        <taxon>Cactaceae</taxon>
        <taxon>Cactoideae</taxon>
        <taxon>Echinocereeae</taxon>
        <taxon>Carnegiea</taxon>
    </lineage>
</organism>
<dbReference type="GO" id="GO:0019843">
    <property type="term" value="F:rRNA binding"/>
    <property type="evidence" value="ECO:0007669"/>
    <property type="project" value="UniProtKB-KW"/>
</dbReference>
<dbReference type="GO" id="GO:0006412">
    <property type="term" value="P:translation"/>
    <property type="evidence" value="ECO:0007669"/>
    <property type="project" value="InterPro"/>
</dbReference>
<keyword evidence="7" id="KW-0809">Transit peptide</keyword>
<dbReference type="Pfam" id="PF00468">
    <property type="entry name" value="Ribosomal_L34"/>
    <property type="match status" value="1"/>
</dbReference>
<evidence type="ECO:0000256" key="6">
    <source>
        <dbReference type="ARBA" id="ARBA00022884"/>
    </source>
</evidence>
<comment type="subcellular location">
    <subcellularLocation>
        <location evidence="1">Plastid</location>
        <location evidence="1">Chloroplast</location>
    </subcellularLocation>
</comment>
<keyword evidence="14" id="KW-1185">Reference proteome</keyword>
<dbReference type="NCBIfam" id="TIGR01030">
    <property type="entry name" value="rpmH_bact"/>
    <property type="match status" value="1"/>
</dbReference>
<evidence type="ECO:0000256" key="3">
    <source>
        <dbReference type="ARBA" id="ARBA00022528"/>
    </source>
</evidence>
<evidence type="ECO:0000256" key="11">
    <source>
        <dbReference type="ARBA" id="ARBA00082786"/>
    </source>
</evidence>
<evidence type="ECO:0000313" key="14">
    <source>
        <dbReference type="Proteomes" id="UP001153076"/>
    </source>
</evidence>
<dbReference type="InterPro" id="IPR000271">
    <property type="entry name" value="Ribosomal_bL34"/>
</dbReference>
<reference evidence="13" key="1">
    <citation type="submission" date="2022-04" db="EMBL/GenBank/DDBJ databases">
        <title>Carnegiea gigantea Genome sequencing and assembly v2.</title>
        <authorList>
            <person name="Copetti D."/>
            <person name="Sanderson M.J."/>
            <person name="Burquez A."/>
            <person name="Wojciechowski M.F."/>
        </authorList>
    </citation>
    <scope>NUCLEOTIDE SEQUENCE</scope>
    <source>
        <strain evidence="13">SGP5-SGP5p</strain>
        <tissue evidence="13">Aerial part</tissue>
    </source>
</reference>
<evidence type="ECO:0000256" key="5">
    <source>
        <dbReference type="ARBA" id="ARBA00022730"/>
    </source>
</evidence>